<reference evidence="2 3" key="1">
    <citation type="journal article" date="2019" name="Nat. Ecol. Evol.">
        <title>Megaphylogeny resolves global patterns of mushroom evolution.</title>
        <authorList>
            <person name="Varga T."/>
            <person name="Krizsan K."/>
            <person name="Foldi C."/>
            <person name="Dima B."/>
            <person name="Sanchez-Garcia M."/>
            <person name="Sanchez-Ramirez S."/>
            <person name="Szollosi G.J."/>
            <person name="Szarkandi J.G."/>
            <person name="Papp V."/>
            <person name="Albert L."/>
            <person name="Andreopoulos W."/>
            <person name="Angelini C."/>
            <person name="Antonin V."/>
            <person name="Barry K.W."/>
            <person name="Bougher N.L."/>
            <person name="Buchanan P."/>
            <person name="Buyck B."/>
            <person name="Bense V."/>
            <person name="Catcheside P."/>
            <person name="Chovatia M."/>
            <person name="Cooper J."/>
            <person name="Damon W."/>
            <person name="Desjardin D."/>
            <person name="Finy P."/>
            <person name="Geml J."/>
            <person name="Haridas S."/>
            <person name="Hughes K."/>
            <person name="Justo A."/>
            <person name="Karasinski D."/>
            <person name="Kautmanova I."/>
            <person name="Kiss B."/>
            <person name="Kocsube S."/>
            <person name="Kotiranta H."/>
            <person name="LaButti K.M."/>
            <person name="Lechner B.E."/>
            <person name="Liimatainen K."/>
            <person name="Lipzen A."/>
            <person name="Lukacs Z."/>
            <person name="Mihaltcheva S."/>
            <person name="Morgado L.N."/>
            <person name="Niskanen T."/>
            <person name="Noordeloos M.E."/>
            <person name="Ohm R.A."/>
            <person name="Ortiz-Santana B."/>
            <person name="Ovrebo C."/>
            <person name="Racz N."/>
            <person name="Riley R."/>
            <person name="Savchenko A."/>
            <person name="Shiryaev A."/>
            <person name="Soop K."/>
            <person name="Spirin V."/>
            <person name="Szebenyi C."/>
            <person name="Tomsovsky M."/>
            <person name="Tulloss R.E."/>
            <person name="Uehling J."/>
            <person name="Grigoriev I.V."/>
            <person name="Vagvolgyi C."/>
            <person name="Papp T."/>
            <person name="Martin F.M."/>
            <person name="Miettinen O."/>
            <person name="Hibbett D.S."/>
            <person name="Nagy L.G."/>
        </authorList>
    </citation>
    <scope>NUCLEOTIDE SEQUENCE [LARGE SCALE GENOMIC DNA]</scope>
    <source>
        <strain evidence="2 3">CBS 166.37</strain>
    </source>
</reference>
<sequence length="569" mass="61034">MVPTTCSSSPSTRAITKPSPPPPPSLSRSRPQFPAPVFDDSYSISFTDVLKSMQGPLFPISNDERIERSNSPAHSKSKSKTHSQAKRRREADLFQSLVEYVEFDGEERRKRKGKAKALPRKSTDECAACCAATVSSHSPSSPISPTPSVSSSVSRTSSWLSFGSSGSSSSSSSSSSAWSISTASTELTTPSTSPLSPSALTGWFKPPTAVQSFASRRKSWMTPSLTIPSSPLATDPSASPQSAILRHSCRSRSRLLLVPPHECPLPLDLLSSTTTSKALLQPLSFDGNLRTRRTRSSSAGSAVKESAGMVVRRVSRFVELAKGFQNAYMNAALFSVCASYDTYEERRVEYEVAGGRSEGSRSSSSTVGGGKEDNGMGKKQLKPAGYRVSSGDVSVFLDPTLPSSASSNSTLDTDGDIGVLSSLSPIAPEPPVKYIPLTSPFPPTHPPRTVLPNPLPYTLVFKPIPRTARSPFRFYNTHTFTHTTFPQSTPSADDAAPTAAVTWRVRIVGNPVYLRLKALQNVVCRRGTTWDGRGRDSMLGGGRERVMGVAFEGVGRTRLVNSVEVDGTA</sequence>
<evidence type="ECO:0000256" key="1">
    <source>
        <dbReference type="SAM" id="MobiDB-lite"/>
    </source>
</evidence>
<protein>
    <submittedName>
        <fullName evidence="2">Uncharacterized protein</fullName>
    </submittedName>
</protein>
<organism evidence="2 3">
    <name type="scientific">Crucibulum laeve</name>
    <dbReference type="NCBI Taxonomy" id="68775"/>
    <lineage>
        <taxon>Eukaryota</taxon>
        <taxon>Fungi</taxon>
        <taxon>Dikarya</taxon>
        <taxon>Basidiomycota</taxon>
        <taxon>Agaricomycotina</taxon>
        <taxon>Agaricomycetes</taxon>
        <taxon>Agaricomycetidae</taxon>
        <taxon>Agaricales</taxon>
        <taxon>Agaricineae</taxon>
        <taxon>Nidulariaceae</taxon>
        <taxon>Crucibulum</taxon>
    </lineage>
</organism>
<feature type="compositionally biased region" description="Polar residues" evidence="1">
    <location>
        <begin position="1"/>
        <end position="14"/>
    </location>
</feature>
<name>A0A5C3MLG8_9AGAR</name>
<gene>
    <name evidence="2" type="ORF">BDQ12DRAFT_677490</name>
</gene>
<dbReference type="Proteomes" id="UP000308652">
    <property type="component" value="Unassembled WGS sequence"/>
</dbReference>
<feature type="compositionally biased region" description="Basic residues" evidence="1">
    <location>
        <begin position="109"/>
        <end position="119"/>
    </location>
</feature>
<proteinExistence type="predicted"/>
<dbReference type="AlphaFoldDB" id="A0A5C3MLG8"/>
<keyword evidence="3" id="KW-1185">Reference proteome</keyword>
<dbReference type="PANTHER" id="PTHR48125">
    <property type="entry name" value="LP07818P1"/>
    <property type="match status" value="1"/>
</dbReference>
<feature type="region of interest" description="Disordered" evidence="1">
    <location>
        <begin position="1"/>
        <end position="34"/>
    </location>
</feature>
<feature type="region of interest" description="Disordered" evidence="1">
    <location>
        <begin position="54"/>
        <end position="90"/>
    </location>
</feature>
<dbReference type="PANTHER" id="PTHR48125:SF12">
    <property type="entry name" value="AT HOOK TRANSCRIPTION FACTOR FAMILY-RELATED"/>
    <property type="match status" value="1"/>
</dbReference>
<dbReference type="EMBL" id="ML213593">
    <property type="protein sequence ID" value="TFK41991.1"/>
    <property type="molecule type" value="Genomic_DNA"/>
</dbReference>
<feature type="region of interest" description="Disordered" evidence="1">
    <location>
        <begin position="352"/>
        <end position="384"/>
    </location>
</feature>
<evidence type="ECO:0000313" key="3">
    <source>
        <dbReference type="Proteomes" id="UP000308652"/>
    </source>
</evidence>
<accession>A0A5C3MLG8</accession>
<feature type="compositionally biased region" description="Basic residues" evidence="1">
    <location>
        <begin position="75"/>
        <end position="88"/>
    </location>
</feature>
<evidence type="ECO:0000313" key="2">
    <source>
        <dbReference type="EMBL" id="TFK41991.1"/>
    </source>
</evidence>
<feature type="region of interest" description="Disordered" evidence="1">
    <location>
        <begin position="104"/>
        <end position="123"/>
    </location>
</feature>
<dbReference type="OrthoDB" id="3270558at2759"/>